<evidence type="ECO:0000256" key="8">
    <source>
        <dbReference type="SAM" id="SignalP"/>
    </source>
</evidence>
<comment type="cofactor">
    <cofactor evidence="1">
        <name>heme b</name>
        <dbReference type="ChEBI" id="CHEBI:60344"/>
    </cofactor>
</comment>
<name>A0A9P0F113_BEMTA</name>
<feature type="chain" id="PRO_5040302386" description="Heme haloperoxidase family profile domain-containing protein" evidence="8">
    <location>
        <begin position="19"/>
        <end position="433"/>
    </location>
</feature>
<dbReference type="EMBL" id="OU963863">
    <property type="protein sequence ID" value="CAH0385205.1"/>
    <property type="molecule type" value="Genomic_DNA"/>
</dbReference>
<evidence type="ECO:0000256" key="5">
    <source>
        <dbReference type="ARBA" id="ARBA00023002"/>
    </source>
</evidence>
<evidence type="ECO:0000256" key="3">
    <source>
        <dbReference type="ARBA" id="ARBA00022617"/>
    </source>
</evidence>
<dbReference type="Pfam" id="PF01328">
    <property type="entry name" value="Peroxidase_2"/>
    <property type="match status" value="1"/>
</dbReference>
<dbReference type="SUPFAM" id="SSF47571">
    <property type="entry name" value="Cloroperoxidase"/>
    <property type="match status" value="1"/>
</dbReference>
<dbReference type="Proteomes" id="UP001152759">
    <property type="component" value="Chromosome 2"/>
</dbReference>
<proteinExistence type="inferred from homology"/>
<dbReference type="GO" id="GO:0046872">
    <property type="term" value="F:metal ion binding"/>
    <property type="evidence" value="ECO:0007669"/>
    <property type="project" value="UniProtKB-KW"/>
</dbReference>
<evidence type="ECO:0000313" key="10">
    <source>
        <dbReference type="EMBL" id="CAH0385205.1"/>
    </source>
</evidence>
<evidence type="ECO:0000256" key="2">
    <source>
        <dbReference type="ARBA" id="ARBA00022559"/>
    </source>
</evidence>
<keyword evidence="3" id="KW-0349">Heme</keyword>
<dbReference type="PANTHER" id="PTHR33577:SF1">
    <property type="entry name" value="HEME HALOPEROXIDASE FAMILY PROFILE DOMAIN-CONTAINING PROTEIN"/>
    <property type="match status" value="1"/>
</dbReference>
<dbReference type="AlphaFoldDB" id="A0A9P0F113"/>
<dbReference type="InterPro" id="IPR000028">
    <property type="entry name" value="Chloroperoxidase"/>
</dbReference>
<feature type="signal peptide" evidence="8">
    <location>
        <begin position="1"/>
        <end position="18"/>
    </location>
</feature>
<evidence type="ECO:0000256" key="4">
    <source>
        <dbReference type="ARBA" id="ARBA00022723"/>
    </source>
</evidence>
<keyword evidence="5" id="KW-0560">Oxidoreductase</keyword>
<keyword evidence="4" id="KW-0479">Metal-binding</keyword>
<gene>
    <name evidence="10" type="ORF">BEMITA_LOCUS4457</name>
</gene>
<evidence type="ECO:0000256" key="7">
    <source>
        <dbReference type="ARBA" id="ARBA00025795"/>
    </source>
</evidence>
<accession>A0A9P0F113</accession>
<evidence type="ECO:0000256" key="6">
    <source>
        <dbReference type="ARBA" id="ARBA00023004"/>
    </source>
</evidence>
<keyword evidence="8" id="KW-0732">Signal</keyword>
<dbReference type="Gene3D" id="1.10.489.10">
    <property type="entry name" value="Chloroperoxidase-like"/>
    <property type="match status" value="1"/>
</dbReference>
<dbReference type="PANTHER" id="PTHR33577">
    <property type="entry name" value="STERIGMATOCYSTIN BIOSYNTHESIS PEROXIDASE STCC-RELATED"/>
    <property type="match status" value="1"/>
</dbReference>
<keyword evidence="11" id="KW-1185">Reference proteome</keyword>
<evidence type="ECO:0000313" key="11">
    <source>
        <dbReference type="Proteomes" id="UP001152759"/>
    </source>
</evidence>
<dbReference type="GO" id="GO:0004601">
    <property type="term" value="F:peroxidase activity"/>
    <property type="evidence" value="ECO:0007669"/>
    <property type="project" value="UniProtKB-KW"/>
</dbReference>
<evidence type="ECO:0000259" key="9">
    <source>
        <dbReference type="Pfam" id="PF01328"/>
    </source>
</evidence>
<organism evidence="10 11">
    <name type="scientific">Bemisia tabaci</name>
    <name type="common">Sweetpotato whitefly</name>
    <name type="synonym">Aleurodes tabaci</name>
    <dbReference type="NCBI Taxonomy" id="7038"/>
    <lineage>
        <taxon>Eukaryota</taxon>
        <taxon>Metazoa</taxon>
        <taxon>Ecdysozoa</taxon>
        <taxon>Arthropoda</taxon>
        <taxon>Hexapoda</taxon>
        <taxon>Insecta</taxon>
        <taxon>Pterygota</taxon>
        <taxon>Neoptera</taxon>
        <taxon>Paraneoptera</taxon>
        <taxon>Hemiptera</taxon>
        <taxon>Sternorrhyncha</taxon>
        <taxon>Aleyrodoidea</taxon>
        <taxon>Aleyrodidae</taxon>
        <taxon>Aleyrodinae</taxon>
        <taxon>Bemisia</taxon>
    </lineage>
</organism>
<evidence type="ECO:0000256" key="1">
    <source>
        <dbReference type="ARBA" id="ARBA00001970"/>
    </source>
</evidence>
<feature type="domain" description="Heme haloperoxidase family profile" evidence="9">
    <location>
        <begin position="60"/>
        <end position="286"/>
    </location>
</feature>
<comment type="similarity">
    <text evidence="7">Belongs to the chloroperoxidase family.</text>
</comment>
<protein>
    <recommendedName>
        <fullName evidence="9">Heme haloperoxidase family profile domain-containing protein</fullName>
    </recommendedName>
</protein>
<keyword evidence="6" id="KW-0408">Iron</keyword>
<dbReference type="InterPro" id="IPR036851">
    <property type="entry name" value="Chloroperoxidase-like_sf"/>
</dbReference>
<reference evidence="10" key="1">
    <citation type="submission" date="2021-12" db="EMBL/GenBank/DDBJ databases">
        <authorList>
            <person name="King R."/>
        </authorList>
    </citation>
    <scope>NUCLEOTIDE SEQUENCE</scope>
</reference>
<dbReference type="KEGG" id="btab:109032571"/>
<keyword evidence="2" id="KW-0575">Peroxidase</keyword>
<sequence>MRSCVELFALVLISQSIAVYPEVAQECPHQHHRQGPNLQIRDIKPTFNAKAQHVDVSGKHAFMPPGPTDIRGPCPGLNAMANHNYIPRNGIASLIQMLEGCYKVFGASAELCFLLAFFGCLYGGNGVMVSIGGPSDKVPHGPLPTPRGLSYTHNRFESDASPTRGDLHQYGDAAKLQLSQFKELLDMEKGPNPRYNLETLVAFYAKRLLESRKTNPYYFHPLIPALILFGAYQFIPELMSNKSAEYPEGFLDRETLKSFYAVSGDDDNLIYTPGHERIPFNWYKRAVGDEYSVVSFVQGLIDFLPRYPQVLQIGGNTGTVDSFVGIDIANLTGNAYSFPTLLQGNNMACFLYQVTRAVYVDMLNDAVEFLSSVVFTVFGTVLNAQSLLECPQLTGINTNLYSMYPGYMELLPNGSYSRLPQLARKLWPDLRKL</sequence>